<dbReference type="Proteomes" id="UP000316217">
    <property type="component" value="Unassembled WGS sequence"/>
</dbReference>
<protein>
    <recommendedName>
        <fullName evidence="10">NADH-quinone oxidoreductase subunit K</fullName>
    </recommendedName>
</protein>
<evidence type="ECO:0000256" key="3">
    <source>
        <dbReference type="ARBA" id="ARBA00022989"/>
    </source>
</evidence>
<accession>A0A3R9R0L4</accession>
<dbReference type="EMBL" id="RCOS01000170">
    <property type="protein sequence ID" value="RSN71706.1"/>
    <property type="molecule type" value="Genomic_DNA"/>
</dbReference>
<feature type="transmembrane region" description="Helical" evidence="5">
    <location>
        <begin position="62"/>
        <end position="85"/>
    </location>
</feature>
<evidence type="ECO:0008006" key="10">
    <source>
        <dbReference type="Google" id="ProtNLM"/>
    </source>
</evidence>
<evidence type="ECO:0000313" key="7">
    <source>
        <dbReference type="EMBL" id="RZN62094.1"/>
    </source>
</evidence>
<reference evidence="7 9" key="2">
    <citation type="journal article" date="2019" name="Nat. Microbiol.">
        <title>Wide diversity of methane and short-chain alkane metabolisms in uncultured archaea.</title>
        <authorList>
            <person name="Borrel G."/>
            <person name="Adam P.S."/>
            <person name="McKay L.J."/>
            <person name="Chen L.X."/>
            <person name="Sierra-Garcia I.N."/>
            <person name="Sieber C.M."/>
            <person name="Letourneur Q."/>
            <person name="Ghozlane A."/>
            <person name="Andersen G.L."/>
            <person name="Li W.J."/>
            <person name="Hallam S.J."/>
            <person name="Muyzer G."/>
            <person name="de Oliveira V.M."/>
            <person name="Inskeep W.P."/>
            <person name="Banfield J.F."/>
            <person name="Gribaldo S."/>
        </authorList>
    </citation>
    <scope>NUCLEOTIDE SEQUENCE [LARGE SCALE GENOMIC DNA]</scope>
    <source>
        <strain evidence="7">NM4</strain>
    </source>
</reference>
<organism evidence="6 8">
    <name type="scientific">Candidatus Methanodesulfokora washburnensis</name>
    <dbReference type="NCBI Taxonomy" id="2478471"/>
    <lineage>
        <taxon>Archaea</taxon>
        <taxon>Thermoproteota</taxon>
        <taxon>Candidatus Korarchaeia</taxon>
        <taxon>Candidatus Korarchaeia incertae sedis</taxon>
        <taxon>Candidatus Methanodesulfokora</taxon>
    </lineage>
</organism>
<dbReference type="RefSeq" id="WP_125672836.1">
    <property type="nucleotide sequence ID" value="NZ_RCOS01000170.1"/>
</dbReference>
<keyword evidence="2 5" id="KW-0812">Transmembrane</keyword>
<sequence>MILLVYTLMSAVLVALGIFGLVSRGNAAKILISIELLSSGAAGLVFFPMLAISRSFAFSQSLIILFLSVDSVTLGITIAVLFIAVKRSETGDMNKLNELRG</sequence>
<comment type="subcellular location">
    <subcellularLocation>
        <location evidence="1">Membrane</location>
        <topology evidence="1">Multi-pass membrane protein</topology>
    </subcellularLocation>
</comment>
<keyword evidence="8" id="KW-1185">Reference proteome</keyword>
<keyword evidence="4 5" id="KW-0472">Membrane</keyword>
<dbReference type="Gene3D" id="1.10.287.3510">
    <property type="match status" value="1"/>
</dbReference>
<dbReference type="Proteomes" id="UP000277582">
    <property type="component" value="Unassembled WGS sequence"/>
</dbReference>
<evidence type="ECO:0000313" key="9">
    <source>
        <dbReference type="Proteomes" id="UP000316217"/>
    </source>
</evidence>
<evidence type="ECO:0000256" key="4">
    <source>
        <dbReference type="ARBA" id="ARBA00023136"/>
    </source>
</evidence>
<keyword evidence="3 5" id="KW-1133">Transmembrane helix</keyword>
<feature type="transmembrane region" description="Helical" evidence="5">
    <location>
        <begin position="6"/>
        <end position="23"/>
    </location>
</feature>
<evidence type="ECO:0000256" key="2">
    <source>
        <dbReference type="ARBA" id="ARBA00022692"/>
    </source>
</evidence>
<dbReference type="EMBL" id="RXII01000055">
    <property type="protein sequence ID" value="RZN62094.1"/>
    <property type="molecule type" value="Genomic_DNA"/>
</dbReference>
<dbReference type="AlphaFoldDB" id="A0A3R9R0L4"/>
<name>A0A3R9R0L4_9CREN</name>
<dbReference type="GO" id="GO:0016020">
    <property type="term" value="C:membrane"/>
    <property type="evidence" value="ECO:0007669"/>
    <property type="project" value="UniProtKB-SubCell"/>
</dbReference>
<gene>
    <name evidence="6" type="ORF">D6D85_15345</name>
    <name evidence="7" type="ORF">EF810_03690</name>
</gene>
<evidence type="ECO:0000313" key="6">
    <source>
        <dbReference type="EMBL" id="RSN71706.1"/>
    </source>
</evidence>
<evidence type="ECO:0000256" key="5">
    <source>
        <dbReference type="SAM" id="Phobius"/>
    </source>
</evidence>
<reference evidence="6 8" key="1">
    <citation type="submission" date="2018-10" db="EMBL/GenBank/DDBJ databases">
        <title>Co-occurring genomic capacity for anaerobic methane metabolism and dissimilatory sulfite reduction discovered in the Korarchaeota.</title>
        <authorList>
            <person name="Mckay L.J."/>
            <person name="Dlakic M."/>
            <person name="Fields M.W."/>
            <person name="Delmont T.O."/>
            <person name="Eren A.M."/>
            <person name="Jay Z.J."/>
            <person name="Klingelsmith K.B."/>
            <person name="Rusch D.B."/>
            <person name="Inskeep W.P."/>
        </authorList>
    </citation>
    <scope>NUCLEOTIDE SEQUENCE [LARGE SCALE GENOMIC DNA]</scope>
    <source>
        <strain evidence="6 8">MDKW</strain>
    </source>
</reference>
<evidence type="ECO:0000256" key="1">
    <source>
        <dbReference type="ARBA" id="ARBA00004141"/>
    </source>
</evidence>
<evidence type="ECO:0000313" key="8">
    <source>
        <dbReference type="Proteomes" id="UP000277582"/>
    </source>
</evidence>
<dbReference type="Pfam" id="PF00420">
    <property type="entry name" value="Oxidored_q2"/>
    <property type="match status" value="1"/>
</dbReference>
<feature type="transmembrane region" description="Helical" evidence="5">
    <location>
        <begin position="30"/>
        <end position="50"/>
    </location>
</feature>
<dbReference type="InterPro" id="IPR039428">
    <property type="entry name" value="NUOK/Mnh_C1-like"/>
</dbReference>
<comment type="caution">
    <text evidence="6">The sequence shown here is derived from an EMBL/GenBank/DDBJ whole genome shotgun (WGS) entry which is preliminary data.</text>
</comment>
<proteinExistence type="predicted"/>